<proteinExistence type="predicted"/>
<gene>
    <name evidence="2" type="ORF">AWB85_02490</name>
</gene>
<dbReference type="SUPFAM" id="SSF51905">
    <property type="entry name" value="FAD/NAD(P)-binding domain"/>
    <property type="match status" value="1"/>
</dbReference>
<protein>
    <submittedName>
        <fullName evidence="2">Lycopene cyclase</fullName>
    </submittedName>
</protein>
<organism evidence="2 3">
    <name type="scientific">Mycobacteroides immunogenum</name>
    <dbReference type="NCBI Taxonomy" id="83262"/>
    <lineage>
        <taxon>Bacteria</taxon>
        <taxon>Bacillati</taxon>
        <taxon>Actinomycetota</taxon>
        <taxon>Actinomycetes</taxon>
        <taxon>Mycobacteriales</taxon>
        <taxon>Mycobacteriaceae</taxon>
        <taxon>Mycobacteroides</taxon>
    </lineage>
</organism>
<dbReference type="RefSeq" id="WP_064627378.1">
    <property type="nucleotide sequence ID" value="NZ_LQYE01000001.1"/>
</dbReference>
<dbReference type="PRINTS" id="PR00368">
    <property type="entry name" value="FADPNR"/>
</dbReference>
<evidence type="ECO:0000259" key="1">
    <source>
        <dbReference type="Pfam" id="PF13454"/>
    </source>
</evidence>
<evidence type="ECO:0000313" key="3">
    <source>
        <dbReference type="Proteomes" id="UP000186919"/>
    </source>
</evidence>
<name>A0A179VED0_9MYCO</name>
<dbReference type="InterPro" id="IPR036188">
    <property type="entry name" value="FAD/NAD-bd_sf"/>
</dbReference>
<dbReference type="PANTHER" id="PTHR40254:SF1">
    <property type="entry name" value="BLR0577 PROTEIN"/>
    <property type="match status" value="1"/>
</dbReference>
<dbReference type="Proteomes" id="UP000186919">
    <property type="component" value="Unassembled WGS sequence"/>
</dbReference>
<accession>A0A179VED0</accession>
<dbReference type="Gene3D" id="3.50.50.60">
    <property type="entry name" value="FAD/NAD(P)-binding domain"/>
    <property type="match status" value="1"/>
</dbReference>
<comment type="caution">
    <text evidence="2">The sequence shown here is derived from an EMBL/GenBank/DDBJ whole genome shotgun (WGS) entry which is preliminary data.</text>
</comment>
<dbReference type="Pfam" id="PF13454">
    <property type="entry name" value="NAD_binding_9"/>
    <property type="match status" value="1"/>
</dbReference>
<dbReference type="AlphaFoldDB" id="A0A179VED0"/>
<dbReference type="InterPro" id="IPR052189">
    <property type="entry name" value="L-asp_N-monooxygenase_NS-form"/>
</dbReference>
<feature type="domain" description="FAD-dependent urate hydroxylase HpyO/Asp monooxygenase CreE-like FAD/NAD(P)-binding" evidence="1">
    <location>
        <begin position="5"/>
        <end position="148"/>
    </location>
</feature>
<evidence type="ECO:0000313" key="2">
    <source>
        <dbReference type="EMBL" id="OAT70258.1"/>
    </source>
</evidence>
<dbReference type="EMBL" id="LQYE01000001">
    <property type="protein sequence ID" value="OAT70258.1"/>
    <property type="molecule type" value="Genomic_DNA"/>
</dbReference>
<dbReference type="InterPro" id="IPR038732">
    <property type="entry name" value="HpyO/CreE_NAD-binding"/>
</dbReference>
<reference evidence="2 3" key="1">
    <citation type="submission" date="2016-01" db="EMBL/GenBank/DDBJ databases">
        <title>Mycobacterium immunogenum strain CD11_6 genome sequencing and assembly.</title>
        <authorList>
            <person name="Kaur G."/>
            <person name="Nair G.R."/>
            <person name="Mayilraj S."/>
        </authorList>
    </citation>
    <scope>NUCLEOTIDE SEQUENCE [LARGE SCALE GENOMIC DNA]</scope>
    <source>
        <strain evidence="2 3">CD11-6</strain>
    </source>
</reference>
<sequence length="432" mass="46339">MTRVAVVGAGAAGTLVALHLLRREASGALHLTVIDPDRGTGPGVPYRTTDPRHLLNVPAGKLGVDSAEPLDFVAWLRGNCRPGIGPEDFVSRGLFGRYLSGTFERARGDRVSRVHRRAVAVTSRGDGLSVVLDNGDITRADTVILAAGPNTPGTSWAPVHLRDSGRFIRDPWRPGALEDIPKDGDVLLVGTGLTMADLARSLRRSGRTLHAISRSGLLPRAHGSYSAVPAPTFAMDHGQVLERSVRYVQDVMAQGGDACAAVDALRPQVGALWSAMTAGEREVFMRKYRRLWDIHRHRLAPQSAAQLERDITDGVLRIHRAELVETLTSGSQIKATLSTGQVLDVCAVVNCTGPQYDITSSADPLWNQLLADGLVRPGPLSLGLDTDSSGRLRPGDLPMWTLGPLRRGNLWETTAFAEIRAQAEGLAALIGS</sequence>
<dbReference type="PANTHER" id="PTHR40254">
    <property type="entry name" value="BLR0577 PROTEIN"/>
    <property type="match status" value="1"/>
</dbReference>